<accession>A0A3N4HNA8</accession>
<keyword evidence="3" id="KW-1185">Reference proteome</keyword>
<reference evidence="2 3" key="1">
    <citation type="journal article" date="2018" name="Nat. Ecol. Evol.">
        <title>Pezizomycetes genomes reveal the molecular basis of ectomycorrhizal truffle lifestyle.</title>
        <authorList>
            <person name="Murat C."/>
            <person name="Payen T."/>
            <person name="Noel B."/>
            <person name="Kuo A."/>
            <person name="Morin E."/>
            <person name="Chen J."/>
            <person name="Kohler A."/>
            <person name="Krizsan K."/>
            <person name="Balestrini R."/>
            <person name="Da Silva C."/>
            <person name="Montanini B."/>
            <person name="Hainaut M."/>
            <person name="Levati E."/>
            <person name="Barry K.W."/>
            <person name="Belfiori B."/>
            <person name="Cichocki N."/>
            <person name="Clum A."/>
            <person name="Dockter R.B."/>
            <person name="Fauchery L."/>
            <person name="Guy J."/>
            <person name="Iotti M."/>
            <person name="Le Tacon F."/>
            <person name="Lindquist E.A."/>
            <person name="Lipzen A."/>
            <person name="Malagnac F."/>
            <person name="Mello A."/>
            <person name="Molinier V."/>
            <person name="Miyauchi S."/>
            <person name="Poulain J."/>
            <person name="Riccioni C."/>
            <person name="Rubini A."/>
            <person name="Sitrit Y."/>
            <person name="Splivallo R."/>
            <person name="Traeger S."/>
            <person name="Wang M."/>
            <person name="Zifcakova L."/>
            <person name="Wipf D."/>
            <person name="Zambonelli A."/>
            <person name="Paolocci F."/>
            <person name="Nowrousian M."/>
            <person name="Ottonello S."/>
            <person name="Baldrian P."/>
            <person name="Spatafora J.W."/>
            <person name="Henrissat B."/>
            <person name="Nagy L.G."/>
            <person name="Aury J.M."/>
            <person name="Wincker P."/>
            <person name="Grigoriev I.V."/>
            <person name="Bonfante P."/>
            <person name="Martin F.M."/>
        </authorList>
    </citation>
    <scope>NUCLEOTIDE SEQUENCE [LARGE SCALE GENOMIC DNA]</scope>
    <source>
        <strain evidence="2 3">RN42</strain>
    </source>
</reference>
<organism evidence="2 3">
    <name type="scientific">Ascobolus immersus RN42</name>
    <dbReference type="NCBI Taxonomy" id="1160509"/>
    <lineage>
        <taxon>Eukaryota</taxon>
        <taxon>Fungi</taxon>
        <taxon>Dikarya</taxon>
        <taxon>Ascomycota</taxon>
        <taxon>Pezizomycotina</taxon>
        <taxon>Pezizomycetes</taxon>
        <taxon>Pezizales</taxon>
        <taxon>Ascobolaceae</taxon>
        <taxon>Ascobolus</taxon>
    </lineage>
</organism>
<dbReference type="Proteomes" id="UP000275078">
    <property type="component" value="Unassembled WGS sequence"/>
</dbReference>
<proteinExistence type="predicted"/>
<feature type="compositionally biased region" description="Basic and acidic residues" evidence="1">
    <location>
        <begin position="24"/>
        <end position="42"/>
    </location>
</feature>
<evidence type="ECO:0000313" key="2">
    <source>
        <dbReference type="EMBL" id="RPA75219.1"/>
    </source>
</evidence>
<evidence type="ECO:0000313" key="3">
    <source>
        <dbReference type="Proteomes" id="UP000275078"/>
    </source>
</evidence>
<gene>
    <name evidence="2" type="ORF">BJ508DRAFT_332340</name>
</gene>
<sequence length="109" mass="12462">MQRSRTVKSFIRSIDTNVRPTRACPREERRRRNMEKKGITVDDKQPIRRVAFLFPLPKFMGNNRSRSVAEGSAGEIHYNSCSMLKFDDVNASDIEDEEGYSSEDSSNSG</sequence>
<name>A0A3N4HNA8_ASCIM</name>
<dbReference type="EMBL" id="ML119769">
    <property type="protein sequence ID" value="RPA75219.1"/>
    <property type="molecule type" value="Genomic_DNA"/>
</dbReference>
<protein>
    <submittedName>
        <fullName evidence="2">Uncharacterized protein</fullName>
    </submittedName>
</protein>
<evidence type="ECO:0000256" key="1">
    <source>
        <dbReference type="SAM" id="MobiDB-lite"/>
    </source>
</evidence>
<dbReference type="AlphaFoldDB" id="A0A3N4HNA8"/>
<feature type="region of interest" description="Disordered" evidence="1">
    <location>
        <begin position="22"/>
        <end position="42"/>
    </location>
</feature>